<name>A0ABX1KU21_9LACO</name>
<keyword evidence="3" id="KW-1185">Reference proteome</keyword>
<evidence type="ECO:0000313" key="2">
    <source>
        <dbReference type="EMBL" id="NLR17416.1"/>
    </source>
</evidence>
<reference evidence="2 3" key="1">
    <citation type="submission" date="2020-04" db="EMBL/GenBank/DDBJ databases">
        <title>A novel species of genus Lactobacillus that was isolated from fermented food Zha-chili.</title>
        <authorList>
            <person name="Zhang Z."/>
        </authorList>
    </citation>
    <scope>NUCLEOTIDE SEQUENCE [LARGE SCALE GENOMIC DNA]</scope>
    <source>
        <strain evidence="3">HBUAS51383</strain>
    </source>
</reference>
<keyword evidence="1" id="KW-1133">Transmembrane helix</keyword>
<dbReference type="Proteomes" id="UP000763447">
    <property type="component" value="Unassembled WGS sequence"/>
</dbReference>
<evidence type="ECO:0008006" key="4">
    <source>
        <dbReference type="Google" id="ProtNLM"/>
    </source>
</evidence>
<dbReference type="EMBL" id="JAAXLJ010000001">
    <property type="protein sequence ID" value="NLR17416.1"/>
    <property type="molecule type" value="Genomic_DNA"/>
</dbReference>
<comment type="caution">
    <text evidence="2">The sequence shown here is derived from an EMBL/GenBank/DDBJ whole genome shotgun (WGS) entry which is preliminary data.</text>
</comment>
<evidence type="ECO:0000313" key="3">
    <source>
        <dbReference type="Proteomes" id="UP000763447"/>
    </source>
</evidence>
<keyword evidence="1" id="KW-0812">Transmembrane</keyword>
<organism evidence="2 3">
    <name type="scientific">Secundilactobacillus angelensis</name>
    <dbReference type="NCBI Taxonomy" id="2722706"/>
    <lineage>
        <taxon>Bacteria</taxon>
        <taxon>Bacillati</taxon>
        <taxon>Bacillota</taxon>
        <taxon>Bacilli</taxon>
        <taxon>Lactobacillales</taxon>
        <taxon>Lactobacillaceae</taxon>
        <taxon>Secundilactobacillus</taxon>
    </lineage>
</organism>
<protein>
    <recommendedName>
        <fullName evidence="4">DUF3742 domain-containing protein</fullName>
    </recommendedName>
</protein>
<sequence>MTVQLKSAKPSTQMYPRTASHPQAHYKYVIGATTEVKHPLVAPQKQLEAMQRTSKRKKHSWIATIGTTLLVIKIVNWIWPYVEWWVIDIGLIILMLLTPILMIKFFIWLDNKTGGGGGYSGDSYDDSYDAGWFDSWAYHNNDHDDNLY</sequence>
<accession>A0ABX1KU21</accession>
<dbReference type="RefSeq" id="WP_168924034.1">
    <property type="nucleotide sequence ID" value="NZ_JAAXLJ010000001.1"/>
</dbReference>
<feature type="transmembrane region" description="Helical" evidence="1">
    <location>
        <begin position="85"/>
        <end position="107"/>
    </location>
</feature>
<gene>
    <name evidence="2" type="ORF">HC026_00625</name>
</gene>
<keyword evidence="1" id="KW-0472">Membrane</keyword>
<feature type="transmembrane region" description="Helical" evidence="1">
    <location>
        <begin position="60"/>
        <end position="79"/>
    </location>
</feature>
<proteinExistence type="predicted"/>
<evidence type="ECO:0000256" key="1">
    <source>
        <dbReference type="SAM" id="Phobius"/>
    </source>
</evidence>